<keyword evidence="4" id="KW-1003">Cell membrane</keyword>
<evidence type="ECO:0000313" key="15">
    <source>
        <dbReference type="EMBL" id="PSW14497.1"/>
    </source>
</evidence>
<dbReference type="RefSeq" id="WP_107297740.1">
    <property type="nucleotide sequence ID" value="NZ_PYMB01000002.1"/>
</dbReference>
<feature type="transmembrane region" description="Helical" evidence="13">
    <location>
        <begin position="45"/>
        <end position="65"/>
    </location>
</feature>
<evidence type="ECO:0000256" key="6">
    <source>
        <dbReference type="ARBA" id="ARBA00022692"/>
    </source>
</evidence>
<dbReference type="PANTHER" id="PTHR30529:SF7">
    <property type="entry name" value="CYTOCHROME B561 BACTERIAL_NI-HYDROGENASE DOMAIN-CONTAINING PROTEIN"/>
    <property type="match status" value="1"/>
</dbReference>
<evidence type="ECO:0000313" key="16">
    <source>
        <dbReference type="Proteomes" id="UP000241346"/>
    </source>
</evidence>
<proteinExistence type="inferred from homology"/>
<reference evidence="15 16" key="1">
    <citation type="submission" date="2018-03" db="EMBL/GenBank/DDBJ databases">
        <title>Whole genome sequencing of Histamine producing bacteria.</title>
        <authorList>
            <person name="Butler K."/>
        </authorList>
    </citation>
    <scope>NUCLEOTIDE SEQUENCE [LARGE SCALE GENOMIC DNA]</scope>
    <source>
        <strain evidence="15 16">DSM 19138</strain>
    </source>
</reference>
<comment type="similarity">
    <text evidence="12">Belongs to the cytochrome b561 family.</text>
</comment>
<dbReference type="GO" id="GO:0046872">
    <property type="term" value="F:metal ion binding"/>
    <property type="evidence" value="ECO:0007669"/>
    <property type="project" value="UniProtKB-KW"/>
</dbReference>
<evidence type="ECO:0000256" key="1">
    <source>
        <dbReference type="ARBA" id="ARBA00001970"/>
    </source>
</evidence>
<evidence type="ECO:0000256" key="5">
    <source>
        <dbReference type="ARBA" id="ARBA00022617"/>
    </source>
</evidence>
<dbReference type="Proteomes" id="UP000241346">
    <property type="component" value="Unassembled WGS sequence"/>
</dbReference>
<evidence type="ECO:0000256" key="13">
    <source>
        <dbReference type="SAM" id="Phobius"/>
    </source>
</evidence>
<protein>
    <submittedName>
        <fullName evidence="15">Cytochrome B</fullName>
    </submittedName>
</protein>
<evidence type="ECO:0000256" key="11">
    <source>
        <dbReference type="ARBA" id="ARBA00023136"/>
    </source>
</evidence>
<keyword evidence="9 13" id="KW-1133">Transmembrane helix</keyword>
<evidence type="ECO:0000256" key="2">
    <source>
        <dbReference type="ARBA" id="ARBA00004651"/>
    </source>
</evidence>
<keyword evidence="7" id="KW-0479">Metal-binding</keyword>
<sequence length="189" mass="21024">MKSNQPQSTQTILFHWMTGLSFIATFAIGFYLVDLPRSPEKFELLGLHKSFGVAVLVVALLRVIWRLKEGPIQSATKGPAWQEKAATLVHYTLLVSTLLMPISGIIMSVGGGHPVAFFSFELIAGGEKTEWLNILGKNLHFYASRVVMITLALHVAGALKHHFIDKDITLTRMIRIKKEKGTQHSATHH</sequence>
<evidence type="ECO:0000259" key="14">
    <source>
        <dbReference type="Pfam" id="PF01292"/>
    </source>
</evidence>
<dbReference type="EMBL" id="PYMB01000002">
    <property type="protein sequence ID" value="PSW14497.1"/>
    <property type="molecule type" value="Genomic_DNA"/>
</dbReference>
<evidence type="ECO:0000256" key="12">
    <source>
        <dbReference type="ARBA" id="ARBA00037975"/>
    </source>
</evidence>
<keyword evidence="5" id="KW-0349">Heme</keyword>
<dbReference type="GO" id="GO:0022904">
    <property type="term" value="P:respiratory electron transport chain"/>
    <property type="evidence" value="ECO:0007669"/>
    <property type="project" value="InterPro"/>
</dbReference>
<keyword evidence="10" id="KW-0408">Iron</keyword>
<name>A0A2T3NHI6_9GAMM</name>
<evidence type="ECO:0000256" key="8">
    <source>
        <dbReference type="ARBA" id="ARBA00022982"/>
    </source>
</evidence>
<keyword evidence="11 13" id="KW-0472">Membrane</keyword>
<evidence type="ECO:0000256" key="3">
    <source>
        <dbReference type="ARBA" id="ARBA00022448"/>
    </source>
</evidence>
<dbReference type="InterPro" id="IPR016174">
    <property type="entry name" value="Di-haem_cyt_TM"/>
</dbReference>
<comment type="subcellular location">
    <subcellularLocation>
        <location evidence="2">Cell membrane</location>
        <topology evidence="2">Multi-pass membrane protein</topology>
    </subcellularLocation>
</comment>
<keyword evidence="6 13" id="KW-0812">Transmembrane</keyword>
<feature type="transmembrane region" description="Helical" evidence="13">
    <location>
        <begin position="86"/>
        <end position="109"/>
    </location>
</feature>
<evidence type="ECO:0000256" key="9">
    <source>
        <dbReference type="ARBA" id="ARBA00022989"/>
    </source>
</evidence>
<evidence type="ECO:0000256" key="10">
    <source>
        <dbReference type="ARBA" id="ARBA00023004"/>
    </source>
</evidence>
<dbReference type="Gene3D" id="1.20.950.20">
    <property type="entry name" value="Transmembrane di-heme cytochromes, Chain C"/>
    <property type="match status" value="1"/>
</dbReference>
<gene>
    <name evidence="15" type="ORF">C9J01_08680</name>
</gene>
<dbReference type="GO" id="GO:0005886">
    <property type="term" value="C:plasma membrane"/>
    <property type="evidence" value="ECO:0007669"/>
    <property type="project" value="UniProtKB-SubCell"/>
</dbReference>
<dbReference type="SUPFAM" id="SSF81342">
    <property type="entry name" value="Transmembrane di-heme cytochromes"/>
    <property type="match status" value="1"/>
</dbReference>
<feature type="transmembrane region" description="Helical" evidence="13">
    <location>
        <begin position="139"/>
        <end position="159"/>
    </location>
</feature>
<dbReference type="Pfam" id="PF01292">
    <property type="entry name" value="Ni_hydr_CYTB"/>
    <property type="match status" value="1"/>
</dbReference>
<feature type="transmembrane region" description="Helical" evidence="13">
    <location>
        <begin position="12"/>
        <end position="33"/>
    </location>
</feature>
<dbReference type="InterPro" id="IPR011577">
    <property type="entry name" value="Cyt_b561_bac/Ni-Hgenase"/>
</dbReference>
<feature type="domain" description="Cytochrome b561 bacterial/Ni-hydrogenase" evidence="14">
    <location>
        <begin position="8"/>
        <end position="174"/>
    </location>
</feature>
<keyword evidence="3" id="KW-0813">Transport</keyword>
<evidence type="ECO:0000256" key="4">
    <source>
        <dbReference type="ARBA" id="ARBA00022475"/>
    </source>
</evidence>
<dbReference type="AlphaFoldDB" id="A0A2T3NHI6"/>
<organism evidence="15 16">
    <name type="scientific">Photobacterium rosenbergii</name>
    <dbReference type="NCBI Taxonomy" id="294936"/>
    <lineage>
        <taxon>Bacteria</taxon>
        <taxon>Pseudomonadati</taxon>
        <taxon>Pseudomonadota</taxon>
        <taxon>Gammaproteobacteria</taxon>
        <taxon>Vibrionales</taxon>
        <taxon>Vibrionaceae</taxon>
        <taxon>Photobacterium</taxon>
    </lineage>
</organism>
<dbReference type="InterPro" id="IPR052168">
    <property type="entry name" value="Cytochrome_b561_oxidase"/>
</dbReference>
<dbReference type="PANTHER" id="PTHR30529">
    <property type="entry name" value="CYTOCHROME B561"/>
    <property type="match status" value="1"/>
</dbReference>
<comment type="cofactor">
    <cofactor evidence="1">
        <name>heme b</name>
        <dbReference type="ChEBI" id="CHEBI:60344"/>
    </cofactor>
</comment>
<keyword evidence="8" id="KW-0249">Electron transport</keyword>
<dbReference type="OrthoDB" id="9793784at2"/>
<dbReference type="GO" id="GO:0020037">
    <property type="term" value="F:heme binding"/>
    <property type="evidence" value="ECO:0007669"/>
    <property type="project" value="TreeGrafter"/>
</dbReference>
<comment type="caution">
    <text evidence="15">The sequence shown here is derived from an EMBL/GenBank/DDBJ whole genome shotgun (WGS) entry which is preliminary data.</text>
</comment>
<evidence type="ECO:0000256" key="7">
    <source>
        <dbReference type="ARBA" id="ARBA00022723"/>
    </source>
</evidence>
<dbReference type="GO" id="GO:0009055">
    <property type="term" value="F:electron transfer activity"/>
    <property type="evidence" value="ECO:0007669"/>
    <property type="project" value="InterPro"/>
</dbReference>
<accession>A0A2T3NHI6</accession>